<dbReference type="EMBL" id="WKFB01000067">
    <property type="protein sequence ID" value="KAF6737336.1"/>
    <property type="molecule type" value="Genomic_DNA"/>
</dbReference>
<sequence>MTSSVGAGLQRNRNLQSSPFVWSQLLPQVSDGFTMSGSDVLQMSGEVLDELDLYRRESTAEGRQRLIPAVRWCRKARGLKEQTPDDVQMEVIAWDQPYGLLGIYVSKACWGGAPHQHACWILNRTINLTYCSGPWMLMEVGVHLELPSRSGSSTLTGFSCVLQ</sequence>
<accession>A0A834L0F8</accession>
<comment type="caution">
    <text evidence="1">The sequence shown here is derived from an EMBL/GenBank/DDBJ whole genome shotgun (WGS) entry which is preliminary data.</text>
</comment>
<evidence type="ECO:0000313" key="1">
    <source>
        <dbReference type="EMBL" id="KAF6737336.1"/>
    </source>
</evidence>
<name>A0A834L0F8_ORYME</name>
<reference evidence="1" key="1">
    <citation type="journal article" name="BMC Genomics">
        <title>Long-read sequencing and de novo genome assembly of marine medaka (Oryzias melastigma).</title>
        <authorList>
            <person name="Liang P."/>
            <person name="Saqib H.S.A."/>
            <person name="Ni X."/>
            <person name="Shen Y."/>
        </authorList>
    </citation>
    <scope>NUCLEOTIDE SEQUENCE</scope>
    <source>
        <strain evidence="1">Bigg-433</strain>
    </source>
</reference>
<gene>
    <name evidence="1" type="ORF">FQA47_016068</name>
</gene>
<dbReference type="AlphaFoldDB" id="A0A834L0F8"/>
<protein>
    <submittedName>
        <fullName evidence="1">Uncharacterized protein</fullName>
    </submittedName>
</protein>
<evidence type="ECO:0000313" key="2">
    <source>
        <dbReference type="Proteomes" id="UP000646548"/>
    </source>
</evidence>
<organism evidence="1 2">
    <name type="scientific">Oryzias melastigma</name>
    <name type="common">Marine medaka</name>
    <dbReference type="NCBI Taxonomy" id="30732"/>
    <lineage>
        <taxon>Eukaryota</taxon>
        <taxon>Metazoa</taxon>
        <taxon>Chordata</taxon>
        <taxon>Craniata</taxon>
        <taxon>Vertebrata</taxon>
        <taxon>Euteleostomi</taxon>
        <taxon>Actinopterygii</taxon>
        <taxon>Neopterygii</taxon>
        <taxon>Teleostei</taxon>
        <taxon>Neoteleostei</taxon>
        <taxon>Acanthomorphata</taxon>
        <taxon>Ovalentaria</taxon>
        <taxon>Atherinomorphae</taxon>
        <taxon>Beloniformes</taxon>
        <taxon>Adrianichthyidae</taxon>
        <taxon>Oryziinae</taxon>
        <taxon>Oryzias</taxon>
    </lineage>
</organism>
<dbReference type="Proteomes" id="UP000646548">
    <property type="component" value="Unassembled WGS sequence"/>
</dbReference>
<proteinExistence type="predicted"/>